<feature type="transmembrane region" description="Helical" evidence="1">
    <location>
        <begin position="20"/>
        <end position="42"/>
    </location>
</feature>
<comment type="caution">
    <text evidence="2">The sequence shown here is derived from an EMBL/GenBank/DDBJ whole genome shotgun (WGS) entry which is preliminary data.</text>
</comment>
<evidence type="ECO:0000256" key="1">
    <source>
        <dbReference type="SAM" id="Phobius"/>
    </source>
</evidence>
<organism evidence="2">
    <name type="scientific">marine sediment metagenome</name>
    <dbReference type="NCBI Taxonomy" id="412755"/>
    <lineage>
        <taxon>unclassified sequences</taxon>
        <taxon>metagenomes</taxon>
        <taxon>ecological metagenomes</taxon>
    </lineage>
</organism>
<protein>
    <submittedName>
        <fullName evidence="2">Uncharacterized protein</fullName>
    </submittedName>
</protein>
<gene>
    <name evidence="2" type="ORF">S01H1_78869</name>
</gene>
<keyword evidence="1" id="KW-0812">Transmembrane</keyword>
<dbReference type="AlphaFoldDB" id="X0XZH9"/>
<accession>X0XZH9</accession>
<dbReference type="EMBL" id="BARS01053113">
    <property type="protein sequence ID" value="GAG48810.1"/>
    <property type="molecule type" value="Genomic_DNA"/>
</dbReference>
<evidence type="ECO:0000313" key="2">
    <source>
        <dbReference type="EMBL" id="GAG48810.1"/>
    </source>
</evidence>
<keyword evidence="1" id="KW-1133">Transmembrane helix</keyword>
<keyword evidence="1" id="KW-0472">Membrane</keyword>
<sequence length="43" mass="4941">IKSSSLDETNIDEEQYLGKAVVRVPLLGYVKIWFVELISLFVK</sequence>
<name>X0XZH9_9ZZZZ</name>
<reference evidence="2" key="1">
    <citation type="journal article" date="2014" name="Front. Microbiol.">
        <title>High frequency of phylogenetically diverse reductive dehalogenase-homologous genes in deep subseafloor sedimentary metagenomes.</title>
        <authorList>
            <person name="Kawai M."/>
            <person name="Futagami T."/>
            <person name="Toyoda A."/>
            <person name="Takaki Y."/>
            <person name="Nishi S."/>
            <person name="Hori S."/>
            <person name="Arai W."/>
            <person name="Tsubouchi T."/>
            <person name="Morono Y."/>
            <person name="Uchiyama I."/>
            <person name="Ito T."/>
            <person name="Fujiyama A."/>
            <person name="Inagaki F."/>
            <person name="Takami H."/>
        </authorList>
    </citation>
    <scope>NUCLEOTIDE SEQUENCE</scope>
    <source>
        <strain evidence="2">Expedition CK06-06</strain>
    </source>
</reference>
<feature type="non-terminal residue" evidence="2">
    <location>
        <position position="1"/>
    </location>
</feature>
<proteinExistence type="predicted"/>